<reference evidence="3" key="1">
    <citation type="journal article" date="2019" name="Int. J. Syst. Evol. Microbiol.">
        <title>The Global Catalogue of Microorganisms (GCM) 10K type strain sequencing project: providing services to taxonomists for standard genome sequencing and annotation.</title>
        <authorList>
            <consortium name="The Broad Institute Genomics Platform"/>
            <consortium name="The Broad Institute Genome Sequencing Center for Infectious Disease"/>
            <person name="Wu L."/>
            <person name="Ma J."/>
        </authorList>
    </citation>
    <scope>NUCLEOTIDE SEQUENCE [LARGE SCALE GENOMIC DNA]</scope>
    <source>
        <strain evidence="3">JCM 17326</strain>
    </source>
</reference>
<feature type="domain" description="Amidohydrolase-related" evidence="1">
    <location>
        <begin position="47"/>
        <end position="350"/>
    </location>
</feature>
<dbReference type="EMBL" id="BAABDQ010000005">
    <property type="protein sequence ID" value="GAA3548743.1"/>
    <property type="molecule type" value="Genomic_DNA"/>
</dbReference>
<proteinExistence type="predicted"/>
<dbReference type="Pfam" id="PF01979">
    <property type="entry name" value="Amidohydro_1"/>
    <property type="match status" value="1"/>
</dbReference>
<protein>
    <submittedName>
        <fullName evidence="2">Amidohydrolase family protein</fullName>
    </submittedName>
</protein>
<sequence>MATTFALVGARVFDGRQLTGPATVVVENGLIGHDAAGAERIDVHGAVLLPGLIDAHVHVHGRESLDALARHGVTTGLDMAAWPPELPASLRGTAGTADLQSAGIPAIGPDGPHARMIVTTPEAVVTDAAKAGRWVADRIAEGSEYIKIVMEAPGEGGLTAEVAAALVEAAHARGRLVVAHAASAGAYTMAVDCGADRVTHCPIGAPADPADVARLRDGGRVAIPTLTMMRGVARFAGRPEGFAGSMATVAALHAAGVPILAGTDANDAPAAPFQVRHGQSLHEELRLLVQAGLSPVEALRSATCLPARHFSLADRGVIAPGKRADLLLIDGDPLADIAATGGILRVWCAGIEHETAPPLSEPETVTGG</sequence>
<evidence type="ECO:0000259" key="1">
    <source>
        <dbReference type="Pfam" id="PF01979"/>
    </source>
</evidence>
<dbReference type="InterPro" id="IPR011059">
    <property type="entry name" value="Metal-dep_hydrolase_composite"/>
</dbReference>
<dbReference type="SUPFAM" id="SSF51556">
    <property type="entry name" value="Metallo-dependent hydrolases"/>
    <property type="match status" value="1"/>
</dbReference>
<accession>A0ABP6WAS4</accession>
<keyword evidence="3" id="KW-1185">Reference proteome</keyword>
<dbReference type="Gene3D" id="2.30.40.10">
    <property type="entry name" value="Urease, subunit C, domain 1"/>
    <property type="match status" value="1"/>
</dbReference>
<dbReference type="Proteomes" id="UP001500630">
    <property type="component" value="Unassembled WGS sequence"/>
</dbReference>
<organism evidence="2 3">
    <name type="scientific">Nonomuraea rosea</name>
    <dbReference type="NCBI Taxonomy" id="638574"/>
    <lineage>
        <taxon>Bacteria</taxon>
        <taxon>Bacillati</taxon>
        <taxon>Actinomycetota</taxon>
        <taxon>Actinomycetes</taxon>
        <taxon>Streptosporangiales</taxon>
        <taxon>Streptosporangiaceae</taxon>
        <taxon>Nonomuraea</taxon>
    </lineage>
</organism>
<evidence type="ECO:0000313" key="2">
    <source>
        <dbReference type="EMBL" id="GAA3548743.1"/>
    </source>
</evidence>
<dbReference type="PANTHER" id="PTHR43135">
    <property type="entry name" value="ALPHA-D-RIBOSE 1-METHYLPHOSPHONATE 5-TRIPHOSPHATE DIPHOSPHATASE"/>
    <property type="match status" value="1"/>
</dbReference>
<evidence type="ECO:0000313" key="3">
    <source>
        <dbReference type="Proteomes" id="UP001500630"/>
    </source>
</evidence>
<dbReference type="PANTHER" id="PTHR43135:SF3">
    <property type="entry name" value="ALPHA-D-RIBOSE 1-METHYLPHOSPHONATE 5-TRIPHOSPHATE DIPHOSPHATASE"/>
    <property type="match status" value="1"/>
</dbReference>
<dbReference type="Gene3D" id="3.40.50.10910">
    <property type="entry name" value="Amidohydrolase"/>
    <property type="match status" value="1"/>
</dbReference>
<dbReference type="RefSeq" id="WP_345562305.1">
    <property type="nucleotide sequence ID" value="NZ_BAABDQ010000005.1"/>
</dbReference>
<comment type="caution">
    <text evidence="2">The sequence shown here is derived from an EMBL/GenBank/DDBJ whole genome shotgun (WGS) entry which is preliminary data.</text>
</comment>
<name>A0ABP6WAS4_9ACTN</name>
<dbReference type="SUPFAM" id="SSF51338">
    <property type="entry name" value="Composite domain of metallo-dependent hydrolases"/>
    <property type="match status" value="1"/>
</dbReference>
<dbReference type="InterPro" id="IPR006680">
    <property type="entry name" value="Amidohydro-rel"/>
</dbReference>
<dbReference type="Gene3D" id="1.20.58.520">
    <property type="entry name" value="Amidohydrolase"/>
    <property type="match status" value="1"/>
</dbReference>
<gene>
    <name evidence="2" type="ORF">GCM10022419_031320</name>
</gene>
<dbReference type="Gene3D" id="3.30.110.90">
    <property type="entry name" value="Amidohydrolase"/>
    <property type="match status" value="1"/>
</dbReference>
<dbReference type="InterPro" id="IPR032466">
    <property type="entry name" value="Metal_Hydrolase"/>
</dbReference>
<dbReference type="InterPro" id="IPR051781">
    <property type="entry name" value="Metallo-dep_Hydrolase"/>
</dbReference>